<dbReference type="OrthoDB" id="5146554at2"/>
<proteinExistence type="predicted"/>
<evidence type="ECO:0000313" key="2">
    <source>
        <dbReference type="Proteomes" id="UP000309128"/>
    </source>
</evidence>
<reference evidence="1 2" key="1">
    <citation type="submission" date="2019-05" db="EMBL/GenBank/DDBJ databases">
        <title>Draft genome sequence of Nonomuraea turkmeniaca DSM 43926.</title>
        <authorList>
            <person name="Saricaoglu S."/>
            <person name="Isik K."/>
        </authorList>
    </citation>
    <scope>NUCLEOTIDE SEQUENCE [LARGE SCALE GENOMIC DNA]</scope>
    <source>
        <strain evidence="1 2">DSM 43926</strain>
    </source>
</reference>
<dbReference type="RefSeq" id="WP_138672861.1">
    <property type="nucleotide sequence ID" value="NZ_VCKY01000261.1"/>
</dbReference>
<evidence type="ECO:0000313" key="1">
    <source>
        <dbReference type="EMBL" id="TMR08950.1"/>
    </source>
</evidence>
<protein>
    <recommendedName>
        <fullName evidence="3">DUF1795 domain-containing protein</fullName>
    </recommendedName>
</protein>
<dbReference type="EMBL" id="VCKY01000261">
    <property type="protein sequence ID" value="TMR08950.1"/>
    <property type="molecule type" value="Genomic_DNA"/>
</dbReference>
<keyword evidence="2" id="KW-1185">Reference proteome</keyword>
<dbReference type="Proteomes" id="UP000309128">
    <property type="component" value="Unassembled WGS sequence"/>
</dbReference>
<gene>
    <name evidence="1" type="ORF">ETD86_45590</name>
</gene>
<dbReference type="Gene3D" id="3.40.1000.10">
    <property type="entry name" value="Mog1/PsbP, alpha/beta/alpha sandwich"/>
    <property type="match status" value="1"/>
</dbReference>
<evidence type="ECO:0008006" key="3">
    <source>
        <dbReference type="Google" id="ProtNLM"/>
    </source>
</evidence>
<name>A0A5S4EZ86_9ACTN</name>
<organism evidence="1 2">
    <name type="scientific">Nonomuraea turkmeniaca</name>
    <dbReference type="NCBI Taxonomy" id="103838"/>
    <lineage>
        <taxon>Bacteria</taxon>
        <taxon>Bacillati</taxon>
        <taxon>Actinomycetota</taxon>
        <taxon>Actinomycetes</taxon>
        <taxon>Streptosporangiales</taxon>
        <taxon>Streptosporangiaceae</taxon>
        <taxon>Nonomuraea</taxon>
    </lineage>
</organism>
<accession>A0A5S4EZ86</accession>
<sequence length="148" mass="15521">MTVTVPWPNEASPGLRPFQISVPGGWTAIEPPGALIAFLGPERAGFRPNVVVFGERLPEDLPLGDVAEQVLLDLGADSILRPVAPDDPVAIREATVTVEGRGCRHLVLVAGQPDLSAGGLRTVHILLGTQLAGAPDVLPDIFSSFSCE</sequence>
<dbReference type="AlphaFoldDB" id="A0A5S4EZ86"/>
<comment type="caution">
    <text evidence="1">The sequence shown here is derived from an EMBL/GenBank/DDBJ whole genome shotgun (WGS) entry which is preliminary data.</text>
</comment>